<dbReference type="Proteomes" id="UP000637267">
    <property type="component" value="Unassembled WGS sequence"/>
</dbReference>
<comment type="caution">
    <text evidence="1">The sequence shown here is derived from an EMBL/GenBank/DDBJ whole genome shotgun (WGS) entry which is preliminary data.</text>
</comment>
<accession>A0ABQ2P4E4</accession>
<name>A0ABQ2P4E4_9NEIS</name>
<dbReference type="Pfam" id="PF18928">
    <property type="entry name" value="DUF5677"/>
    <property type="match status" value="1"/>
</dbReference>
<dbReference type="RefSeq" id="WP_188701699.1">
    <property type="nucleotide sequence ID" value="NZ_BMLX01000001.1"/>
</dbReference>
<gene>
    <name evidence="1" type="ORF">GCM10010970_03410</name>
</gene>
<evidence type="ECO:0000313" key="2">
    <source>
        <dbReference type="Proteomes" id="UP000637267"/>
    </source>
</evidence>
<organism evidence="1 2">
    <name type="scientific">Silvimonas iriomotensis</name>
    <dbReference type="NCBI Taxonomy" id="449662"/>
    <lineage>
        <taxon>Bacteria</taxon>
        <taxon>Pseudomonadati</taxon>
        <taxon>Pseudomonadota</taxon>
        <taxon>Betaproteobacteria</taxon>
        <taxon>Neisseriales</taxon>
        <taxon>Chitinibacteraceae</taxon>
        <taxon>Silvimonas</taxon>
    </lineage>
</organism>
<evidence type="ECO:0000313" key="1">
    <source>
        <dbReference type="EMBL" id="GGP18147.1"/>
    </source>
</evidence>
<proteinExistence type="predicted"/>
<keyword evidence="2" id="KW-1185">Reference proteome</keyword>
<sequence>MPNLEGAIQASHEIKDAVEAVLLVTEVQDSGEARVGQCLCLTICEQYVAMLQLVDAGSATQAPILIRPMLESLADLLNLVANADYLNQLHFKAARENRETFRRYLLVPDMQDDAAALADMHRIKDEADQKYQELRALGFEQENMETTLLNAGLEHDYVAYRVLCAHTHNQFVSLLARHAGVGELRYRDQPARAVTFGFLKMATAILGRTIQTLPAYTLHAQADIDALIDRINAIWDERVGE</sequence>
<reference evidence="2" key="1">
    <citation type="journal article" date="2019" name="Int. J. Syst. Evol. Microbiol.">
        <title>The Global Catalogue of Microorganisms (GCM) 10K type strain sequencing project: providing services to taxonomists for standard genome sequencing and annotation.</title>
        <authorList>
            <consortium name="The Broad Institute Genomics Platform"/>
            <consortium name="The Broad Institute Genome Sequencing Center for Infectious Disease"/>
            <person name="Wu L."/>
            <person name="Ma J."/>
        </authorList>
    </citation>
    <scope>NUCLEOTIDE SEQUENCE [LARGE SCALE GENOMIC DNA]</scope>
    <source>
        <strain evidence="2">CGMCC 1.8859</strain>
    </source>
</reference>
<protein>
    <submittedName>
        <fullName evidence="1">Uncharacterized protein</fullName>
    </submittedName>
</protein>
<dbReference type="InterPro" id="IPR043733">
    <property type="entry name" value="DUF5677"/>
</dbReference>
<dbReference type="EMBL" id="BMLX01000001">
    <property type="protein sequence ID" value="GGP18147.1"/>
    <property type="molecule type" value="Genomic_DNA"/>
</dbReference>